<gene>
    <name evidence="5" type="ORF">NE237_025586</name>
</gene>
<dbReference type="Proteomes" id="UP001141806">
    <property type="component" value="Unassembled WGS sequence"/>
</dbReference>
<evidence type="ECO:0000256" key="1">
    <source>
        <dbReference type="ARBA" id="ARBA00023016"/>
    </source>
</evidence>
<protein>
    <recommendedName>
        <fullName evidence="4">SHSP domain-containing protein</fullName>
    </recommendedName>
</protein>
<organism evidence="5 6">
    <name type="scientific">Protea cynaroides</name>
    <dbReference type="NCBI Taxonomy" id="273540"/>
    <lineage>
        <taxon>Eukaryota</taxon>
        <taxon>Viridiplantae</taxon>
        <taxon>Streptophyta</taxon>
        <taxon>Embryophyta</taxon>
        <taxon>Tracheophyta</taxon>
        <taxon>Spermatophyta</taxon>
        <taxon>Magnoliopsida</taxon>
        <taxon>Proteales</taxon>
        <taxon>Proteaceae</taxon>
        <taxon>Protea</taxon>
    </lineage>
</organism>
<reference evidence="5" key="1">
    <citation type="journal article" date="2023" name="Plant J.">
        <title>The genome of the king protea, Protea cynaroides.</title>
        <authorList>
            <person name="Chang J."/>
            <person name="Duong T.A."/>
            <person name="Schoeman C."/>
            <person name="Ma X."/>
            <person name="Roodt D."/>
            <person name="Barker N."/>
            <person name="Li Z."/>
            <person name="Van de Peer Y."/>
            <person name="Mizrachi E."/>
        </authorList>
    </citation>
    <scope>NUCLEOTIDE SEQUENCE</scope>
    <source>
        <tissue evidence="5">Young leaves</tissue>
    </source>
</reference>
<dbReference type="EMBL" id="JAMYWD010000010">
    <property type="protein sequence ID" value="KAJ4958475.1"/>
    <property type="molecule type" value="Genomic_DNA"/>
</dbReference>
<comment type="caution">
    <text evidence="5">The sequence shown here is derived from an EMBL/GenBank/DDBJ whole genome shotgun (WGS) entry which is preliminary data.</text>
</comment>
<feature type="domain" description="SHSP" evidence="4">
    <location>
        <begin position="57"/>
        <end position="171"/>
    </location>
</feature>
<dbReference type="PROSITE" id="PS01031">
    <property type="entry name" value="SHSP"/>
    <property type="match status" value="1"/>
</dbReference>
<dbReference type="InterPro" id="IPR031107">
    <property type="entry name" value="Small_HSP"/>
</dbReference>
<dbReference type="InterPro" id="IPR002068">
    <property type="entry name" value="A-crystallin/Hsp20_dom"/>
</dbReference>
<evidence type="ECO:0000256" key="2">
    <source>
        <dbReference type="PROSITE-ProRule" id="PRU00285"/>
    </source>
</evidence>
<dbReference type="Gene3D" id="2.60.40.790">
    <property type="match status" value="1"/>
</dbReference>
<dbReference type="AlphaFoldDB" id="A0A9Q0K1G9"/>
<keyword evidence="6" id="KW-1185">Reference proteome</keyword>
<dbReference type="PANTHER" id="PTHR11527">
    <property type="entry name" value="HEAT-SHOCK PROTEIN 20 FAMILY MEMBER"/>
    <property type="match status" value="1"/>
</dbReference>
<evidence type="ECO:0000313" key="5">
    <source>
        <dbReference type="EMBL" id="KAJ4958475.1"/>
    </source>
</evidence>
<evidence type="ECO:0000259" key="4">
    <source>
        <dbReference type="PROSITE" id="PS01031"/>
    </source>
</evidence>
<dbReference type="Pfam" id="PF00011">
    <property type="entry name" value="HSP20"/>
    <property type="match status" value="1"/>
</dbReference>
<evidence type="ECO:0000313" key="6">
    <source>
        <dbReference type="Proteomes" id="UP001141806"/>
    </source>
</evidence>
<proteinExistence type="inferred from homology"/>
<accession>A0A9Q0K1G9</accession>
<dbReference type="SUPFAM" id="SSF49764">
    <property type="entry name" value="HSP20-like chaperones"/>
    <property type="match status" value="1"/>
</dbReference>
<evidence type="ECO:0000256" key="3">
    <source>
        <dbReference type="RuleBase" id="RU003616"/>
    </source>
</evidence>
<name>A0A9Q0K1G9_9MAGN</name>
<dbReference type="InterPro" id="IPR008978">
    <property type="entry name" value="HSP20-like_chaperone"/>
</dbReference>
<dbReference type="CDD" id="cd06472">
    <property type="entry name" value="ACD_ScHsp26_like"/>
    <property type="match status" value="1"/>
</dbReference>
<keyword evidence="1" id="KW-0346">Stress response</keyword>
<sequence length="171" mass="19889">MALVPRTYTGQGQPSNIFNDFDRRVSNFFDRRLNSFFDNFTRDLWNWNSPFLEFPLTSTFSSFPPSDWSETPEAHIFIADLPGLRSEEVKVEVEDDRFLKISGQRNNDVEESGDGWYRAERSSGRFVRRFPLPENSKVDQIRALMEDGVLTVTIPKGEVRRPEVKAIEFSE</sequence>
<comment type="similarity">
    <text evidence="2 3">Belongs to the small heat shock protein (HSP20) family.</text>
</comment>
<dbReference type="OrthoDB" id="1245404at2759"/>